<gene>
    <name evidence="14" type="primary">yjcD</name>
    <name evidence="14" type="ORF">HVS_03285</name>
</gene>
<sequence>MGFFGVLEKNYKINLNNQQKEAVTHTRGPALVLAGPGSGKTTVIVSRTAYLILELKIKPENILTLTFNRAAKIEMEKRFNRVFSDLISGKKVHFSTFHSFCNLVVKDYEKMQGKYLSRIEGNEESKNNKRLILKEIYENINGSRINDDQLENLINDIGIIKNKMIKNIQEFETNIKNFSRIYNSYEEYKKANLLMDFDDMLTFAYVILKKFPSILKKYTGRYTFIQVDEGQDLSKIQFEILKLLTGPGDLAGFKEKNIFIVADDDQSIYGFRGAEPEYILNVEKQFGGCSFYYLNNNYRSTANIVHVSSNFIKNNTRRYEKKHSTCNEYKYDPFIIEARDQTAQYNFIVDKVNEHLSKKRDSTIALLYRNNISSIPLAEALDRNGIAFNVKQNKLFFFNHWAVQDILAFLKFSLDQTDIDSFSRIYYKMNRYISKAMLEYALKAGYKNSVIDGILKDSDLETYRKMTLLNVKSEFKKLSKKKPFDALNYIEKNFNYFGYVKEYCDGTGLFYDYIYSLFGVLKVMALKCKKITDYLERIEEVKELLENPSSESRVTISTIHSSKGLEYDCVMMLDMLNTELPGESAIDLAREENKAELLEEERRLFYVGITRAKEYLYLIYPNFRNGFKEERTIFIDEVLECMRVKTLNDIAEGMIVNHKHFGKGVIAAILEENKDKVIVEIDFNGVRRKFDLIMCLEKGILKIY</sequence>
<dbReference type="PROSITE" id="PS51217">
    <property type="entry name" value="UVRD_HELICASE_CTER"/>
    <property type="match status" value="1"/>
</dbReference>
<evidence type="ECO:0000256" key="4">
    <source>
        <dbReference type="ARBA" id="ARBA00022806"/>
    </source>
</evidence>
<evidence type="ECO:0000256" key="5">
    <source>
        <dbReference type="ARBA" id="ARBA00022840"/>
    </source>
</evidence>
<evidence type="ECO:0000256" key="9">
    <source>
        <dbReference type="ARBA" id="ARBA00034808"/>
    </source>
</evidence>
<keyword evidence="5 11" id="KW-0067">ATP-binding</keyword>
<evidence type="ECO:0000256" key="11">
    <source>
        <dbReference type="PROSITE-ProRule" id="PRU00560"/>
    </source>
</evidence>
<dbReference type="AlphaFoldDB" id="A0A2K9EBM3"/>
<dbReference type="Gene3D" id="1.10.10.160">
    <property type="match status" value="1"/>
</dbReference>
<keyword evidence="15" id="KW-1185">Reference proteome</keyword>
<comment type="similarity">
    <text evidence="1">Belongs to the helicase family. UvrD subfamily.</text>
</comment>
<comment type="catalytic activity">
    <reaction evidence="10">
        <text>ATP + H2O = ADP + phosphate + H(+)</text>
        <dbReference type="Rhea" id="RHEA:13065"/>
        <dbReference type="ChEBI" id="CHEBI:15377"/>
        <dbReference type="ChEBI" id="CHEBI:15378"/>
        <dbReference type="ChEBI" id="CHEBI:30616"/>
        <dbReference type="ChEBI" id="CHEBI:43474"/>
        <dbReference type="ChEBI" id="CHEBI:456216"/>
        <dbReference type="EC" id="5.6.2.4"/>
    </reaction>
</comment>
<evidence type="ECO:0000259" key="12">
    <source>
        <dbReference type="PROSITE" id="PS51198"/>
    </source>
</evidence>
<dbReference type="CDD" id="cd17932">
    <property type="entry name" value="DEXQc_UvrD"/>
    <property type="match status" value="1"/>
</dbReference>
<dbReference type="Gene3D" id="1.10.486.10">
    <property type="entry name" value="PCRA, domain 4"/>
    <property type="match status" value="1"/>
</dbReference>
<dbReference type="InterPro" id="IPR000212">
    <property type="entry name" value="DNA_helicase_UvrD/REP"/>
</dbReference>
<feature type="domain" description="UvrD-like helicase ATP-binding" evidence="12">
    <location>
        <begin position="13"/>
        <end position="301"/>
    </location>
</feature>
<dbReference type="InterPro" id="IPR014016">
    <property type="entry name" value="UvrD-like_ATP-bd"/>
</dbReference>
<feature type="domain" description="UvrD-like helicase C-terminal" evidence="13">
    <location>
        <begin position="302"/>
        <end position="564"/>
    </location>
</feature>
<dbReference type="PANTHER" id="PTHR11070">
    <property type="entry name" value="UVRD / RECB / PCRA DNA HELICASE FAMILY MEMBER"/>
    <property type="match status" value="1"/>
</dbReference>
<protein>
    <recommendedName>
        <fullName evidence="9">DNA 3'-5' helicase</fullName>
        <ecNumber evidence="9">5.6.2.4</ecNumber>
    </recommendedName>
</protein>
<keyword evidence="2 11" id="KW-0547">Nucleotide-binding</keyword>
<evidence type="ECO:0000256" key="7">
    <source>
        <dbReference type="ARBA" id="ARBA00023235"/>
    </source>
</evidence>
<dbReference type="PROSITE" id="PS51198">
    <property type="entry name" value="UVRD_HELICASE_ATP_BIND"/>
    <property type="match status" value="1"/>
</dbReference>
<evidence type="ECO:0000256" key="3">
    <source>
        <dbReference type="ARBA" id="ARBA00022801"/>
    </source>
</evidence>
<dbReference type="KEGG" id="hsc:HVS_03285"/>
<dbReference type="EMBL" id="CP025197">
    <property type="protein sequence ID" value="AUG56605.1"/>
    <property type="molecule type" value="Genomic_DNA"/>
</dbReference>
<dbReference type="GO" id="GO:0000725">
    <property type="term" value="P:recombinational repair"/>
    <property type="evidence" value="ECO:0007669"/>
    <property type="project" value="TreeGrafter"/>
</dbReference>
<evidence type="ECO:0000256" key="2">
    <source>
        <dbReference type="ARBA" id="ARBA00022741"/>
    </source>
</evidence>
<evidence type="ECO:0000256" key="6">
    <source>
        <dbReference type="ARBA" id="ARBA00023125"/>
    </source>
</evidence>
<accession>A0A2K9EBM3</accession>
<dbReference type="Gene3D" id="3.40.50.300">
    <property type="entry name" value="P-loop containing nucleotide triphosphate hydrolases"/>
    <property type="match status" value="2"/>
</dbReference>
<name>A0A2K9EBM3_9FIRM</name>
<keyword evidence="3 11" id="KW-0378">Hydrolase</keyword>
<dbReference type="PANTHER" id="PTHR11070:SF2">
    <property type="entry name" value="ATP-DEPENDENT DNA HELICASE SRS2"/>
    <property type="match status" value="1"/>
</dbReference>
<feature type="binding site" evidence="11">
    <location>
        <begin position="34"/>
        <end position="41"/>
    </location>
    <ligand>
        <name>ATP</name>
        <dbReference type="ChEBI" id="CHEBI:30616"/>
    </ligand>
</feature>
<dbReference type="Pfam" id="PF00580">
    <property type="entry name" value="UvrD-helicase"/>
    <property type="match status" value="1"/>
</dbReference>
<evidence type="ECO:0000256" key="8">
    <source>
        <dbReference type="ARBA" id="ARBA00034617"/>
    </source>
</evidence>
<dbReference type="RefSeq" id="WP_101299159.1">
    <property type="nucleotide sequence ID" value="NZ_CP025197.1"/>
</dbReference>
<evidence type="ECO:0000259" key="13">
    <source>
        <dbReference type="PROSITE" id="PS51217"/>
    </source>
</evidence>
<keyword evidence="7" id="KW-0413">Isomerase</keyword>
<dbReference type="GO" id="GO:0003677">
    <property type="term" value="F:DNA binding"/>
    <property type="evidence" value="ECO:0007669"/>
    <property type="project" value="UniProtKB-KW"/>
</dbReference>
<dbReference type="SUPFAM" id="SSF52540">
    <property type="entry name" value="P-loop containing nucleoside triphosphate hydrolases"/>
    <property type="match status" value="1"/>
</dbReference>
<evidence type="ECO:0000313" key="15">
    <source>
        <dbReference type="Proteomes" id="UP000233534"/>
    </source>
</evidence>
<reference evidence="14 15" key="1">
    <citation type="submission" date="2017-12" db="EMBL/GenBank/DDBJ databases">
        <title>Complete genome sequence of Herbivorax saccincola GGR1, a novel Cellulosome-producing hydrolytic bacterium in a thermophilic biogas plant, established by Illumina and Nanopore MinION sequencing.</title>
        <authorList>
            <person name="Pechtl A."/>
            <person name="Ruckert C."/>
            <person name="Koeck D.E."/>
            <person name="Maus I."/>
            <person name="Winkler A."/>
            <person name="Kalinowski J."/>
            <person name="Puhler A."/>
            <person name="Schwarz W.W."/>
            <person name="Zverlov V.V."/>
            <person name="Schluter A."/>
            <person name="Liebl W."/>
        </authorList>
    </citation>
    <scope>NUCLEOTIDE SEQUENCE [LARGE SCALE GENOMIC DNA]</scope>
    <source>
        <strain evidence="15">SR1</strain>
    </source>
</reference>
<evidence type="ECO:0000256" key="1">
    <source>
        <dbReference type="ARBA" id="ARBA00009922"/>
    </source>
</evidence>
<dbReference type="Proteomes" id="UP000233534">
    <property type="component" value="Chromosome"/>
</dbReference>
<dbReference type="EC" id="5.6.2.4" evidence="9"/>
<dbReference type="InterPro" id="IPR013986">
    <property type="entry name" value="DExx_box_DNA_helicase_dom_sf"/>
</dbReference>
<dbReference type="GO" id="GO:0043138">
    <property type="term" value="F:3'-5' DNA helicase activity"/>
    <property type="evidence" value="ECO:0007669"/>
    <property type="project" value="UniProtKB-EC"/>
</dbReference>
<organism evidence="14 15">
    <name type="scientific">Acetivibrio saccincola</name>
    <dbReference type="NCBI Taxonomy" id="1677857"/>
    <lineage>
        <taxon>Bacteria</taxon>
        <taxon>Bacillati</taxon>
        <taxon>Bacillota</taxon>
        <taxon>Clostridia</taxon>
        <taxon>Eubacteriales</taxon>
        <taxon>Oscillospiraceae</taxon>
        <taxon>Acetivibrio</taxon>
    </lineage>
</organism>
<evidence type="ECO:0000313" key="14">
    <source>
        <dbReference type="EMBL" id="AUG56605.1"/>
    </source>
</evidence>
<dbReference type="Pfam" id="PF13361">
    <property type="entry name" value="UvrD_C"/>
    <property type="match status" value="1"/>
</dbReference>
<dbReference type="GO" id="GO:0005524">
    <property type="term" value="F:ATP binding"/>
    <property type="evidence" value="ECO:0007669"/>
    <property type="project" value="UniProtKB-UniRule"/>
</dbReference>
<dbReference type="InterPro" id="IPR027417">
    <property type="entry name" value="P-loop_NTPase"/>
</dbReference>
<keyword evidence="6" id="KW-0238">DNA-binding</keyword>
<keyword evidence="4 11" id="KW-0347">Helicase</keyword>
<comment type="catalytic activity">
    <reaction evidence="8">
        <text>Couples ATP hydrolysis with the unwinding of duplex DNA by translocating in the 3'-5' direction.</text>
        <dbReference type="EC" id="5.6.2.4"/>
    </reaction>
</comment>
<dbReference type="CDD" id="cd18807">
    <property type="entry name" value="SF1_C_UvrD"/>
    <property type="match status" value="1"/>
</dbReference>
<dbReference type="GO" id="GO:0016887">
    <property type="term" value="F:ATP hydrolysis activity"/>
    <property type="evidence" value="ECO:0007669"/>
    <property type="project" value="RHEA"/>
</dbReference>
<proteinExistence type="inferred from homology"/>
<dbReference type="InterPro" id="IPR014017">
    <property type="entry name" value="DNA_helicase_UvrD-like_C"/>
</dbReference>
<evidence type="ECO:0000256" key="10">
    <source>
        <dbReference type="ARBA" id="ARBA00048988"/>
    </source>
</evidence>